<dbReference type="SUPFAM" id="SSF88697">
    <property type="entry name" value="PUA domain-like"/>
    <property type="match status" value="1"/>
</dbReference>
<organism evidence="2 3">
    <name type="scientific">Acinetobacter albensis</name>
    <dbReference type="NCBI Taxonomy" id="1673609"/>
    <lineage>
        <taxon>Bacteria</taxon>
        <taxon>Pseudomonadati</taxon>
        <taxon>Pseudomonadota</taxon>
        <taxon>Gammaproteobacteria</taxon>
        <taxon>Moraxellales</taxon>
        <taxon>Moraxellaceae</taxon>
        <taxon>Acinetobacter</taxon>
    </lineage>
</organism>
<evidence type="ECO:0000313" key="2">
    <source>
        <dbReference type="EMBL" id="SCC71306.1"/>
    </source>
</evidence>
<dbReference type="AlphaFoldDB" id="A0A1C4GT18"/>
<proteinExistence type="predicted"/>
<protein>
    <submittedName>
        <fullName evidence="2">ASCH domain-containing protein</fullName>
    </submittedName>
</protein>
<sequence>MKRKFSAPSIVAPNARRIAEAMKTLELRSWQPEQLPVKDLLIIENKNFLNHPEAEEQEGALALIDVDSVHILQPHEVGAECASDCAEGYFAWQLSNILPIKNHVEASAKRKIY</sequence>
<feature type="domain" description="ASCH" evidence="1">
    <location>
        <begin position="10"/>
        <end position="83"/>
    </location>
</feature>
<accession>A0A1C4GT18</accession>
<evidence type="ECO:0000313" key="3">
    <source>
        <dbReference type="Proteomes" id="UP000243661"/>
    </source>
</evidence>
<dbReference type="EMBL" id="FMBK01000003">
    <property type="protein sequence ID" value="SCC71306.1"/>
    <property type="molecule type" value="Genomic_DNA"/>
</dbReference>
<evidence type="ECO:0000259" key="1">
    <source>
        <dbReference type="Pfam" id="PF04266"/>
    </source>
</evidence>
<name>A0A1C4GT18_9GAMM</name>
<dbReference type="Gene3D" id="2.30.130.30">
    <property type="entry name" value="Hypothetical protein"/>
    <property type="match status" value="1"/>
</dbReference>
<reference evidence="2 3" key="1">
    <citation type="submission" date="2016-08" db="EMBL/GenBank/DDBJ databases">
        <authorList>
            <person name="Seilhamer J.J."/>
        </authorList>
    </citation>
    <scope>NUCLEOTIDE SEQUENCE [LARGE SCALE GENOMIC DNA]</scope>
    <source>
        <strain evidence="2 3">ANC 4874</strain>
    </source>
</reference>
<dbReference type="InterPro" id="IPR015947">
    <property type="entry name" value="PUA-like_sf"/>
</dbReference>
<dbReference type="OrthoDB" id="9342715at2"/>
<dbReference type="Proteomes" id="UP000243661">
    <property type="component" value="Unassembled WGS sequence"/>
</dbReference>
<gene>
    <name evidence="2" type="ORF">GA0116959_103156</name>
</gene>
<dbReference type="InterPro" id="IPR007374">
    <property type="entry name" value="ASCH_domain"/>
</dbReference>
<dbReference type="RefSeq" id="WP_092718367.1">
    <property type="nucleotide sequence ID" value="NZ_FMBK01000003.1"/>
</dbReference>
<dbReference type="Pfam" id="PF04266">
    <property type="entry name" value="ASCH"/>
    <property type="match status" value="1"/>
</dbReference>